<dbReference type="InterPro" id="IPR036028">
    <property type="entry name" value="SH3-like_dom_sf"/>
</dbReference>
<evidence type="ECO:0000256" key="3">
    <source>
        <dbReference type="SAM" id="MobiDB-lite"/>
    </source>
</evidence>
<name>A0A813CJQ2_9DINO</name>
<dbReference type="CDD" id="cd00174">
    <property type="entry name" value="SH3"/>
    <property type="match status" value="1"/>
</dbReference>
<feature type="domain" description="SH3" evidence="4">
    <location>
        <begin position="107"/>
        <end position="172"/>
    </location>
</feature>
<gene>
    <name evidence="5" type="ORF">SNEC2469_LOCUS34936</name>
</gene>
<keyword evidence="1 2" id="KW-0728">SH3 domain</keyword>
<reference evidence="5" key="1">
    <citation type="submission" date="2021-02" db="EMBL/GenBank/DDBJ databases">
        <authorList>
            <person name="Dougan E. K."/>
            <person name="Rhodes N."/>
            <person name="Thang M."/>
            <person name="Chan C."/>
        </authorList>
    </citation>
    <scope>NUCLEOTIDE SEQUENCE</scope>
</reference>
<dbReference type="Gene3D" id="2.30.30.40">
    <property type="entry name" value="SH3 Domains"/>
    <property type="match status" value="1"/>
</dbReference>
<sequence>MQDKKLDARAQEKRKDWQTREFPQQHQKERHQKDMAKFASLLNMHNLPREAAGTSATRSSPTTTRLDGQSVEANRKPDTRQEPQEQPQDIAAGEAPAVDEAQSAAGPTGQKLIVRHKFDGREYGDSYLVLQKGDVLIFLREESDWAFCRREVPGPGPLEGWFPPNFAQKMAQGAEAKKARCLRVLTILQPQKNDWPSGRIKCIAGWPQVAQRLKSEPRQSYAHACPSHSTYPAAQTL</sequence>
<dbReference type="EMBL" id="CAJNJA010098807">
    <property type="protein sequence ID" value="CAE7943164.1"/>
    <property type="molecule type" value="Genomic_DNA"/>
</dbReference>
<organism evidence="5 6">
    <name type="scientific">Symbiodinium necroappetens</name>
    <dbReference type="NCBI Taxonomy" id="1628268"/>
    <lineage>
        <taxon>Eukaryota</taxon>
        <taxon>Sar</taxon>
        <taxon>Alveolata</taxon>
        <taxon>Dinophyceae</taxon>
        <taxon>Suessiales</taxon>
        <taxon>Symbiodiniaceae</taxon>
        <taxon>Symbiodinium</taxon>
    </lineage>
</organism>
<evidence type="ECO:0000256" key="2">
    <source>
        <dbReference type="PROSITE-ProRule" id="PRU00192"/>
    </source>
</evidence>
<evidence type="ECO:0000259" key="4">
    <source>
        <dbReference type="PROSITE" id="PS50002"/>
    </source>
</evidence>
<evidence type="ECO:0000256" key="1">
    <source>
        <dbReference type="ARBA" id="ARBA00022443"/>
    </source>
</evidence>
<dbReference type="PROSITE" id="PS50002">
    <property type="entry name" value="SH3"/>
    <property type="match status" value="1"/>
</dbReference>
<dbReference type="OrthoDB" id="10272462at2759"/>
<accession>A0A813CJQ2</accession>
<dbReference type="SUPFAM" id="SSF50044">
    <property type="entry name" value="SH3-domain"/>
    <property type="match status" value="1"/>
</dbReference>
<evidence type="ECO:0000313" key="5">
    <source>
        <dbReference type="EMBL" id="CAE7943164.1"/>
    </source>
</evidence>
<dbReference type="Proteomes" id="UP000601435">
    <property type="component" value="Unassembled WGS sequence"/>
</dbReference>
<feature type="region of interest" description="Disordered" evidence="3">
    <location>
        <begin position="1"/>
        <end position="89"/>
    </location>
</feature>
<protein>
    <recommendedName>
        <fullName evidence="4">SH3 domain-containing protein</fullName>
    </recommendedName>
</protein>
<feature type="compositionally biased region" description="Basic and acidic residues" evidence="3">
    <location>
        <begin position="73"/>
        <end position="83"/>
    </location>
</feature>
<dbReference type="InterPro" id="IPR001452">
    <property type="entry name" value="SH3_domain"/>
</dbReference>
<proteinExistence type="predicted"/>
<keyword evidence="6" id="KW-1185">Reference proteome</keyword>
<comment type="caution">
    <text evidence="5">The sequence shown here is derived from an EMBL/GenBank/DDBJ whole genome shotgun (WGS) entry which is preliminary data.</text>
</comment>
<evidence type="ECO:0000313" key="6">
    <source>
        <dbReference type="Proteomes" id="UP000601435"/>
    </source>
</evidence>
<dbReference type="AlphaFoldDB" id="A0A813CJQ2"/>
<feature type="compositionally biased region" description="Basic and acidic residues" evidence="3">
    <location>
        <begin position="1"/>
        <end position="19"/>
    </location>
</feature>
<feature type="compositionally biased region" description="Low complexity" evidence="3">
    <location>
        <begin position="51"/>
        <end position="64"/>
    </location>
</feature>